<dbReference type="SMART" id="SM00506">
    <property type="entry name" value="A1pp"/>
    <property type="match status" value="1"/>
</dbReference>
<reference evidence="3 4" key="1">
    <citation type="submission" date="2024-11" db="EMBL/GenBank/DDBJ databases">
        <title>Chromosome-level genome assembly of the freshwater bivalve Anodonta woodiana.</title>
        <authorList>
            <person name="Chen X."/>
        </authorList>
    </citation>
    <scope>NUCLEOTIDE SEQUENCE [LARGE SCALE GENOMIC DNA]</scope>
    <source>
        <strain evidence="3">MN2024</strain>
        <tissue evidence="3">Gills</tissue>
    </source>
</reference>
<dbReference type="Gene3D" id="3.40.220.10">
    <property type="entry name" value="Leucine Aminopeptidase, subunit E, domain 1"/>
    <property type="match status" value="1"/>
</dbReference>
<accession>A0ABD3VWT9</accession>
<dbReference type="PANTHER" id="PTHR11106">
    <property type="entry name" value="GANGLIOSIDE INDUCED DIFFERENTIATION ASSOCIATED PROTEIN 2-RELATED"/>
    <property type="match status" value="1"/>
</dbReference>
<dbReference type="Pfam" id="PF23085">
    <property type="entry name" value="RRM_PARP14_3"/>
    <property type="match status" value="1"/>
</dbReference>
<feature type="region of interest" description="Disordered" evidence="1">
    <location>
        <begin position="484"/>
        <end position="513"/>
    </location>
</feature>
<evidence type="ECO:0000313" key="4">
    <source>
        <dbReference type="Proteomes" id="UP001634394"/>
    </source>
</evidence>
<feature type="compositionally biased region" description="Basic and acidic residues" evidence="1">
    <location>
        <begin position="232"/>
        <end position="252"/>
    </location>
</feature>
<dbReference type="PANTHER" id="PTHR11106:SF111">
    <property type="entry name" value="MACRO DOMAIN-CONTAINING PROTEIN"/>
    <property type="match status" value="1"/>
</dbReference>
<dbReference type="SUPFAM" id="SSF52949">
    <property type="entry name" value="Macro domain-like"/>
    <property type="match status" value="1"/>
</dbReference>
<dbReference type="Pfam" id="PF01661">
    <property type="entry name" value="Macro"/>
    <property type="match status" value="1"/>
</dbReference>
<feature type="compositionally biased region" description="Basic and acidic residues" evidence="1">
    <location>
        <begin position="198"/>
        <end position="224"/>
    </location>
</feature>
<comment type="caution">
    <text evidence="3">The sequence shown here is derived from an EMBL/GenBank/DDBJ whole genome shotgun (WGS) entry which is preliminary data.</text>
</comment>
<feature type="domain" description="Macro" evidence="2">
    <location>
        <begin position="276"/>
        <end position="445"/>
    </location>
</feature>
<dbReference type="InterPro" id="IPR012677">
    <property type="entry name" value="Nucleotide-bd_a/b_plait_sf"/>
</dbReference>
<dbReference type="Gene3D" id="3.30.70.330">
    <property type="match status" value="1"/>
</dbReference>
<dbReference type="PROSITE" id="PS51154">
    <property type="entry name" value="MACRO"/>
    <property type="match status" value="1"/>
</dbReference>
<evidence type="ECO:0000259" key="2">
    <source>
        <dbReference type="PROSITE" id="PS51154"/>
    </source>
</evidence>
<dbReference type="Proteomes" id="UP001634394">
    <property type="component" value="Unassembled WGS sequence"/>
</dbReference>
<dbReference type="InterPro" id="IPR043472">
    <property type="entry name" value="Macro_dom-like"/>
</dbReference>
<feature type="compositionally biased region" description="Polar residues" evidence="1">
    <location>
        <begin position="159"/>
        <end position="178"/>
    </location>
</feature>
<protein>
    <recommendedName>
        <fullName evidence="2">Macro domain-containing protein</fullName>
    </recommendedName>
</protein>
<dbReference type="EMBL" id="JBJQND010000010">
    <property type="protein sequence ID" value="KAL3864973.1"/>
    <property type="molecule type" value="Genomic_DNA"/>
</dbReference>
<dbReference type="AlphaFoldDB" id="A0ABD3VWT9"/>
<name>A0ABD3VWT9_SINWO</name>
<dbReference type="CDD" id="cd02907">
    <property type="entry name" value="Macro_Af1521_BAL-like"/>
    <property type="match status" value="1"/>
</dbReference>
<gene>
    <name evidence="3" type="ORF">ACJMK2_006613</name>
</gene>
<organism evidence="3 4">
    <name type="scientific">Sinanodonta woodiana</name>
    <name type="common">Chinese pond mussel</name>
    <name type="synonym">Anodonta woodiana</name>
    <dbReference type="NCBI Taxonomy" id="1069815"/>
    <lineage>
        <taxon>Eukaryota</taxon>
        <taxon>Metazoa</taxon>
        <taxon>Spiralia</taxon>
        <taxon>Lophotrochozoa</taxon>
        <taxon>Mollusca</taxon>
        <taxon>Bivalvia</taxon>
        <taxon>Autobranchia</taxon>
        <taxon>Heteroconchia</taxon>
        <taxon>Palaeoheterodonta</taxon>
        <taxon>Unionida</taxon>
        <taxon>Unionoidea</taxon>
        <taxon>Unionidae</taxon>
        <taxon>Unioninae</taxon>
        <taxon>Sinanodonta</taxon>
    </lineage>
</organism>
<sequence>MAGIRVCSVDQSLGSENLHKHFSSSKHGGGSIQKLYHPLLSDDAVVIFKETSTVDTVVSCGHKIGGTHSVSVHRLPSYQVFRCLDAYLESDVSSYIQATDKLAKLLQDTIGLKILEDTNETIKLRGTWYQLEQAWKVLDDFMVSQHKLHCTITSGCPNSVAGSHKSQSKTDIQNTTKASLKGPLSASRAVEGSAKSSTELKSKLDIKSEVPKENSKSSNDKEAVQDIGGKTATKDDQNGAEDAKTRKDSKEKIDISTAAAANSGDSGLIDTKCAEDMSSLEFTVDGVKAVVYYGNIVKASTNAIVNAAMGSLVNAGGVAMAIADAAGSKMQKECDDFVKKHGKLGTADVIHTCAGGKLDKRVKHVIHTVGPIWSDTRDSEKCAHELTETFLNCLSYADSNLKLESITMPVISSGIFGVPLEICLKAFLEGFLIFTLEKTSLREVHVASNDPNVNLTSIIFLQELMQNPLSQLRLTALKSFKERETIQGRPEKSNKKGNLAKTKSSRKSDSLNF</sequence>
<feature type="compositionally biased region" description="Basic and acidic residues" evidence="1">
    <location>
        <begin position="484"/>
        <end position="494"/>
    </location>
</feature>
<evidence type="ECO:0000313" key="3">
    <source>
        <dbReference type="EMBL" id="KAL3864973.1"/>
    </source>
</evidence>
<keyword evidence="4" id="KW-1185">Reference proteome</keyword>
<feature type="region of interest" description="Disordered" evidence="1">
    <location>
        <begin position="159"/>
        <end position="252"/>
    </location>
</feature>
<dbReference type="InterPro" id="IPR002589">
    <property type="entry name" value="Macro_dom"/>
</dbReference>
<proteinExistence type="predicted"/>
<evidence type="ECO:0000256" key="1">
    <source>
        <dbReference type="SAM" id="MobiDB-lite"/>
    </source>
</evidence>